<dbReference type="RefSeq" id="WP_015706632.1">
    <property type="nucleotide sequence ID" value="NC_015578.1"/>
</dbReference>
<reference evidence="2" key="1">
    <citation type="submission" date="2009-12" db="EMBL/GenBank/DDBJ databases">
        <title>Complete sequence of Treponema primitia strain ZAS-2.</title>
        <authorList>
            <person name="Tetu S.G."/>
            <person name="Matson E."/>
            <person name="Ren Q."/>
            <person name="Seshadri R."/>
            <person name="Elbourne L."/>
            <person name="Hassan K.A."/>
            <person name="Durkin A."/>
            <person name="Radune D."/>
            <person name="Mohamoud Y."/>
            <person name="Shay R."/>
            <person name="Jin S."/>
            <person name="Zhang X."/>
            <person name="Lucey K."/>
            <person name="Ballor N.R."/>
            <person name="Ottesen E."/>
            <person name="Rosenthal R."/>
            <person name="Allen A."/>
            <person name="Leadbetter J.R."/>
            <person name="Paulsen I.T."/>
        </authorList>
    </citation>
    <scope>NUCLEOTIDE SEQUENCE [LARGE SCALE GENOMIC DNA]</scope>
    <source>
        <strain evidence="2">ATCC BAA-887 / DSM 12427 / ZAS-2</strain>
    </source>
</reference>
<dbReference type="InterPro" id="IPR022148">
    <property type="entry name" value="CopG_antitoxin"/>
</dbReference>
<protein>
    <recommendedName>
        <fullName evidence="3">Antitoxin</fullName>
    </recommendedName>
</protein>
<dbReference type="EMBL" id="CP001843">
    <property type="protein sequence ID" value="AEF85295.1"/>
    <property type="molecule type" value="Genomic_DNA"/>
</dbReference>
<accession>F5YQE4</accession>
<sequence>MRKEYDFSKAKPNPYIKKLRKQISIRLDVDTIAYFKKQAEETGITYQNLINLYLSDCAVHAKKMNIAWK</sequence>
<gene>
    <name evidence="1" type="ordered locus">TREPR_3684</name>
</gene>
<evidence type="ECO:0000313" key="2">
    <source>
        <dbReference type="Proteomes" id="UP000009223"/>
    </source>
</evidence>
<evidence type="ECO:0008006" key="3">
    <source>
        <dbReference type="Google" id="ProtNLM"/>
    </source>
</evidence>
<reference evidence="1 2" key="2">
    <citation type="journal article" date="2011" name="ISME J.">
        <title>RNA-seq reveals cooperative metabolic interactions between two termite-gut spirochete species in co-culture.</title>
        <authorList>
            <person name="Rosenthal A.Z."/>
            <person name="Matson E.G."/>
            <person name="Eldar A."/>
            <person name="Leadbetter J.R."/>
        </authorList>
    </citation>
    <scope>NUCLEOTIDE SEQUENCE [LARGE SCALE GENOMIC DNA]</scope>
    <source>
        <strain evidence="2">ATCC BAA-887 / DSM 12427 / ZAS-2</strain>
    </source>
</reference>
<evidence type="ECO:0000313" key="1">
    <source>
        <dbReference type="EMBL" id="AEF85295.1"/>
    </source>
</evidence>
<dbReference type="eggNOG" id="COG3514">
    <property type="taxonomic scope" value="Bacteria"/>
</dbReference>
<name>F5YQE4_TREPZ</name>
<dbReference type="KEGG" id="tpi:TREPR_3684"/>
<proteinExistence type="predicted"/>
<dbReference type="Pfam" id="PF12441">
    <property type="entry name" value="CopG_antitoxin"/>
    <property type="match status" value="1"/>
</dbReference>
<organism evidence="1 2">
    <name type="scientific">Treponema primitia (strain ATCC BAA-887 / DSM 12427 / ZAS-2)</name>
    <dbReference type="NCBI Taxonomy" id="545694"/>
    <lineage>
        <taxon>Bacteria</taxon>
        <taxon>Pseudomonadati</taxon>
        <taxon>Spirochaetota</taxon>
        <taxon>Spirochaetia</taxon>
        <taxon>Spirochaetales</taxon>
        <taxon>Treponemataceae</taxon>
        <taxon>Treponema</taxon>
    </lineage>
</organism>
<dbReference type="HOGENOM" id="CLU_175653_2_0_12"/>
<dbReference type="OrthoDB" id="5297245at2"/>
<keyword evidence="2" id="KW-1185">Reference proteome</keyword>
<dbReference type="Proteomes" id="UP000009223">
    <property type="component" value="Chromosome"/>
</dbReference>
<dbReference type="AlphaFoldDB" id="F5YQE4"/>
<dbReference type="STRING" id="545694.TREPR_3684"/>